<accession>A0A382LEI4</accession>
<dbReference type="Pfam" id="PF00501">
    <property type="entry name" value="AMP-binding"/>
    <property type="match status" value="1"/>
</dbReference>
<dbReference type="InterPro" id="IPR042099">
    <property type="entry name" value="ANL_N_sf"/>
</dbReference>
<dbReference type="EMBL" id="UINC01086595">
    <property type="protein sequence ID" value="SVC35208.1"/>
    <property type="molecule type" value="Genomic_DNA"/>
</dbReference>
<feature type="domain" description="AMP-dependent synthetase/ligase" evidence="1">
    <location>
        <begin position="21"/>
        <end position="84"/>
    </location>
</feature>
<gene>
    <name evidence="2" type="ORF">METZ01_LOCUS288062</name>
</gene>
<name>A0A382LEI4_9ZZZZ</name>
<organism evidence="2">
    <name type="scientific">marine metagenome</name>
    <dbReference type="NCBI Taxonomy" id="408172"/>
    <lineage>
        <taxon>unclassified sequences</taxon>
        <taxon>metagenomes</taxon>
        <taxon>ecological metagenomes</taxon>
    </lineage>
</organism>
<dbReference type="SUPFAM" id="SSF56801">
    <property type="entry name" value="Acetyl-CoA synthetase-like"/>
    <property type="match status" value="1"/>
</dbReference>
<feature type="non-terminal residue" evidence="2">
    <location>
        <position position="86"/>
    </location>
</feature>
<dbReference type="InterPro" id="IPR000873">
    <property type="entry name" value="AMP-dep_synth/lig_dom"/>
</dbReference>
<evidence type="ECO:0000259" key="1">
    <source>
        <dbReference type="Pfam" id="PF00501"/>
    </source>
</evidence>
<proteinExistence type="predicted"/>
<evidence type="ECO:0000313" key="2">
    <source>
        <dbReference type="EMBL" id="SVC35208.1"/>
    </source>
</evidence>
<dbReference type="AlphaFoldDB" id="A0A382LEI4"/>
<dbReference type="Gene3D" id="3.40.50.12780">
    <property type="entry name" value="N-terminal domain of ligase-like"/>
    <property type="match status" value="1"/>
</dbReference>
<reference evidence="2" key="1">
    <citation type="submission" date="2018-05" db="EMBL/GenBank/DDBJ databases">
        <authorList>
            <person name="Lanie J.A."/>
            <person name="Ng W.-L."/>
            <person name="Kazmierczak K.M."/>
            <person name="Andrzejewski T.M."/>
            <person name="Davidsen T.M."/>
            <person name="Wayne K.J."/>
            <person name="Tettelin H."/>
            <person name="Glass J.I."/>
            <person name="Rusch D."/>
            <person name="Podicherti R."/>
            <person name="Tsui H.-C.T."/>
            <person name="Winkler M.E."/>
        </authorList>
    </citation>
    <scope>NUCLEOTIDE SEQUENCE</scope>
</reference>
<protein>
    <recommendedName>
        <fullName evidence="1">AMP-dependent synthetase/ligase domain-containing protein</fullName>
    </recommendedName>
</protein>
<sequence>MLGMMMESDLLISSILKHADSTFGDREIVSVTVDNPLHRYSYTDCFRRTRQLANALDKLGLGQGDRVAPLAWNDYRHLEAYYAISG</sequence>